<proteinExistence type="predicted"/>
<evidence type="ECO:0000313" key="2">
    <source>
        <dbReference type="Proteomes" id="UP000655830"/>
    </source>
</evidence>
<comment type="caution">
    <text evidence="1">The sequence shown here is derived from an EMBL/GenBank/DDBJ whole genome shotgun (WGS) entry which is preliminary data.</text>
</comment>
<dbReference type="Proteomes" id="UP000655830">
    <property type="component" value="Unassembled WGS sequence"/>
</dbReference>
<name>A0A926ID35_9FIRM</name>
<organism evidence="1 2">
    <name type="scientific">Zhenhengia yiwuensis</name>
    <dbReference type="NCBI Taxonomy" id="2763666"/>
    <lineage>
        <taxon>Bacteria</taxon>
        <taxon>Bacillati</taxon>
        <taxon>Bacillota</taxon>
        <taxon>Clostridia</taxon>
        <taxon>Lachnospirales</taxon>
        <taxon>Lachnospiraceae</taxon>
        <taxon>Zhenhengia</taxon>
    </lineage>
</organism>
<evidence type="ECO:0000313" key="1">
    <source>
        <dbReference type="EMBL" id="MBC8578166.1"/>
    </source>
</evidence>
<protein>
    <submittedName>
        <fullName evidence="1">Uncharacterized protein</fullName>
    </submittedName>
</protein>
<sequence length="123" mass="14624">MVAYKWGTFCDTEFDKLILKVSNEFDDDAEEFFSECLYKNRSNMLYLHITWGRRSNSPAKRWLIKEYGSITDDTIILVDREMCKAWLKHHSRYEDIEQCIFGADRVIRYATNILLGAGEFEEF</sequence>
<dbReference type="RefSeq" id="WP_249331231.1">
    <property type="nucleotide sequence ID" value="NZ_JACRSY010000002.1"/>
</dbReference>
<reference evidence="1" key="1">
    <citation type="submission" date="2020-08" db="EMBL/GenBank/DDBJ databases">
        <title>Genome public.</title>
        <authorList>
            <person name="Liu C."/>
            <person name="Sun Q."/>
        </authorList>
    </citation>
    <scope>NUCLEOTIDE SEQUENCE</scope>
    <source>
        <strain evidence="1">NSJ-12</strain>
    </source>
</reference>
<dbReference type="AlphaFoldDB" id="A0A926ID35"/>
<gene>
    <name evidence="1" type="ORF">H8718_01245</name>
</gene>
<keyword evidence="2" id="KW-1185">Reference proteome</keyword>
<dbReference type="EMBL" id="JACRSY010000002">
    <property type="protein sequence ID" value="MBC8578166.1"/>
    <property type="molecule type" value="Genomic_DNA"/>
</dbReference>
<accession>A0A926ID35</accession>